<keyword evidence="1" id="KW-0472">Membrane</keyword>
<keyword evidence="4" id="KW-1185">Reference proteome</keyword>
<dbReference type="PATRIC" id="fig|161398.10.peg.756"/>
<evidence type="ECO:0000313" key="4">
    <source>
        <dbReference type="Proteomes" id="UP000061457"/>
    </source>
</evidence>
<sequence>MSWEYLGYLASVFLVLSLMMTNVTKLRWLNLTGCICFTIYGVMIQAWPVAFTNALLAIVNIYHLIKLVKERKQ</sequence>
<dbReference type="Proteomes" id="UP000309186">
    <property type="component" value="Unassembled WGS sequence"/>
</dbReference>
<reference evidence="3 5" key="2">
    <citation type="submission" date="2018-01" db="EMBL/GenBank/DDBJ databases">
        <title>Co-occurrence of chitin degradation, pigmentation and bioactivity in marine Pseudoalteromonas.</title>
        <authorList>
            <person name="Paulsen S."/>
            <person name="Gram L."/>
            <person name="Machado H."/>
        </authorList>
    </citation>
    <scope>NUCLEOTIDE SEQUENCE [LARGE SCALE GENOMIC DNA]</scope>
    <source>
        <strain evidence="3 5">S3663</strain>
    </source>
</reference>
<keyword evidence="1" id="KW-1133">Transmembrane helix</keyword>
<dbReference type="OrthoDB" id="677174at2"/>
<dbReference type="KEGG" id="pphe:PP2015_742"/>
<feature type="transmembrane region" description="Helical" evidence="1">
    <location>
        <begin position="6"/>
        <end position="23"/>
    </location>
</feature>
<gene>
    <name evidence="3" type="ORF">C1E24_12645</name>
    <name evidence="2" type="ORF">PP2015_742</name>
</gene>
<dbReference type="EMBL" id="PPSW01000020">
    <property type="protein sequence ID" value="TLX46648.1"/>
    <property type="molecule type" value="Genomic_DNA"/>
</dbReference>
<dbReference type="EMBL" id="CP013187">
    <property type="protein sequence ID" value="ALO41261.1"/>
    <property type="molecule type" value="Genomic_DNA"/>
</dbReference>
<evidence type="ECO:0000313" key="2">
    <source>
        <dbReference type="EMBL" id="ALO41261.1"/>
    </source>
</evidence>
<reference evidence="2 4" key="1">
    <citation type="submission" date="2015-11" db="EMBL/GenBank/DDBJ databases">
        <authorList>
            <person name="Zhang Y."/>
            <person name="Guo Z."/>
        </authorList>
    </citation>
    <scope>NUCLEOTIDE SEQUENCE [LARGE SCALE GENOMIC DNA]</scope>
    <source>
        <strain evidence="2 4">KCTC 12086</strain>
    </source>
</reference>
<name>A0A0S2JYW5_9GAMM</name>
<dbReference type="RefSeq" id="WP_058029017.1">
    <property type="nucleotide sequence ID" value="NZ_CP013187.1"/>
</dbReference>
<evidence type="ECO:0000313" key="5">
    <source>
        <dbReference type="Proteomes" id="UP000309186"/>
    </source>
</evidence>
<dbReference type="Proteomes" id="UP000061457">
    <property type="component" value="Chromosome I"/>
</dbReference>
<dbReference type="AlphaFoldDB" id="A0A0S2JYW5"/>
<feature type="transmembrane region" description="Helical" evidence="1">
    <location>
        <begin position="50"/>
        <end position="68"/>
    </location>
</feature>
<evidence type="ECO:0000313" key="3">
    <source>
        <dbReference type="EMBL" id="TLX46648.1"/>
    </source>
</evidence>
<accession>A0A0S2JYW5</accession>
<protein>
    <submittedName>
        <fullName evidence="2">Bacterial inner membrane protein</fullName>
    </submittedName>
    <submittedName>
        <fullName evidence="3">Uroporphyrinogen decarboxylase</fullName>
    </submittedName>
</protein>
<evidence type="ECO:0000256" key="1">
    <source>
        <dbReference type="SAM" id="Phobius"/>
    </source>
</evidence>
<organism evidence="2 4">
    <name type="scientific">Pseudoalteromonas phenolica</name>
    <dbReference type="NCBI Taxonomy" id="161398"/>
    <lineage>
        <taxon>Bacteria</taxon>
        <taxon>Pseudomonadati</taxon>
        <taxon>Pseudomonadota</taxon>
        <taxon>Gammaproteobacteria</taxon>
        <taxon>Alteromonadales</taxon>
        <taxon>Pseudoalteromonadaceae</taxon>
        <taxon>Pseudoalteromonas</taxon>
    </lineage>
</organism>
<proteinExistence type="predicted"/>
<keyword evidence="1" id="KW-0812">Transmembrane</keyword>